<evidence type="ECO:0000256" key="1">
    <source>
        <dbReference type="ARBA" id="ARBA00004613"/>
    </source>
</evidence>
<keyword evidence="7" id="KW-1185">Reference proteome</keyword>
<sequence length="2080" mass="215665">MEEGAASPSPPSAKINNQQFGDEGGAGDARPSRAQTRPAQYIEGANDMPSNFTVNTEDLAYILQQIIISERETAGETLQDIIGPDASLLPYGLRKVDGSDNNLLPGGEQLGAADTVLPRLLDPVFGDDGDGDSIAFGPPGQPGPPPLTNTDYGSTGSVVDADPRTISNLIVDQSNANPAAVAAWHANPIAVANWEEAHPGETLSPTYIPTNEELSIIQNQSPDVGLSPSFNGWMTFFGQFFDHGLDLITKGGNGTVYIPLMPDDPLYVEGGPNFMPLTRSTQVVAPGADGVLGTADDLTHETINTTTSWIDQNQTYTSHASHQVFLREYAFSVDTTGDGVPDSNAVSTGNLLNGAHGGPANWGETKAQALEMLGIRLTDADVLDVPLLATDEYGKFIPGPNGYALIATPDGFVEGTAEGTLIPANAFRTGHAFLNDIAHTAAPVIVGGALQPDADVEAGNPVPVDPQGQNTQYDNELLDQHFITGDGRGNENIGLTAVHTIFHSEHNRLVEANKATILESGDLTFINQWLKDDITQIPTDTSTLVWDGERLFQAARFVTEMEYQHLVFEEFARKVQPNVDPFVFTNTADIDPSITAEFAHVVYRFGHSMLTDTVSRMDDDMNSTDISLFDAFLNPQAFVDSGVTADEAAGAIVRGMVRQAGNEIDEFVVEALRNQLVGLPLDLAALNIARGRETGVPAFNVARAQFFAETGDAQVKPYESWFDFTQNLKNPLSIVNFIAAYGTHESIAAETTIEGKRAAATALVLGTTEVVGGDTFAPPADRLEFLSHTGAWASTETGLNLVDFWIGGLAEQKMEFGGMLGSTFNFVFENQMENLQNGDRFYYLSRLQGTNLLNQLEPNTFAELVMRNTDLGQPGQAHLPGTLFDTPDLILELNQAVQIGADPTYDNPITQALTPKVVRHAPGADVDGDGHADGGYLKYFGPEHVVLGGTEGNDTLIGDKGIDALWGDGGNDYLNAGMESDQVFGGDGDDIIIDPFGDDFLRGEDGNDVISGGHGFDLLFGGRGNDFIVAGDDVTEVFAGEGNDFVLGGGDSDALLGNEGDDWIEGGEGFDALSGENSQLFFNSPIIGHDILNGQGNDTDYDGESGDDIMFQGAGIQRNNGMLGFDWAIHKGDPNAAHSDLGIPIFVTQPALILRDRFDSVEGLSGWKFDDVLTGTNAPIGGAGDGGGGIIDAPLTDSMLLQQGVDRIAGLQTYFGPRLVDPNGVVFNPQAGGDILLGGDGSDLITGQAGDDIIDGDRWLNVRVSVRNFTDHSQELFSVDSLSEIQARLLSGQINPGQLEMVRELIMADGSDDVDTAVFSGVASNYTFGGVGPNGGLRVTDDTGVEGTDTLWGIERLQFADQTITISGDNFAAFGTVTISNAAPSEHELLTATADVFDVDGIAPGTLSFIWQTQVTQGGETTWVDIPGAVGATFTPTADQIGLPLRAVATFLDLLGVTERVTSDATAAVINVNDPTTDIVLATAALAINENSADGLVVGSVLAIDADGPAGLVYSLSDDAGGRFAINDSGQITAAHRTLLDFEQNATHAITVRVTDGGATFDKSFTVAVGDVAPEIVSGDADDNVILAGLGNDRLDGLGGADTLAAGVGADNYWVDDLGDVVTEVAGEGADIVFASSSWTLGAGSSVETLRASYGASPIGITLTGNELANNMRGGGAADGLVGGGGDDRLDGLAGADVADGGLGSDVIFVDDAGDVVDELIGEGTDTVYASTSWTLGAGSSVETVRANYGASALGITLGGNELANSLLGGGANDTLVGGGGNDRLDGLAGADVADGGLGNDNYLVNDVGDVVNEGVGEGADTVYASQSWTLGAGSSVETLRTNYGASTTGITLTGNEVANSLIGGGAVDTFVGGGGNDSLDGKAGADVASGGTGDDIYYVDNAGDVVNEAGGEGSDILYASRSWVLGVGSSVETLRSNYGQSATGITLTGNELANNMRGGGAADTLVGDGGNDRLTGGSAADLLIGGSGNDTLFGGVGDDTLVFQSSGFGADRVADFDSGAAGAQDLLDISGLGITAVNFAAQVHISQSGASTLVEIGGDSIVLVGINVATIDQTDFALA</sequence>
<proteinExistence type="predicted"/>
<feature type="region of interest" description="Disordered" evidence="4">
    <location>
        <begin position="127"/>
        <end position="146"/>
    </location>
</feature>
<evidence type="ECO:0000256" key="3">
    <source>
        <dbReference type="ARBA" id="ARBA00023180"/>
    </source>
</evidence>
<keyword evidence="2" id="KW-0964">Secreted</keyword>
<dbReference type="Pfam" id="PF00353">
    <property type="entry name" value="HemolysinCabind"/>
    <property type="match status" value="9"/>
</dbReference>
<dbReference type="CDD" id="cd09821">
    <property type="entry name" value="An_peroxidase_bacterial_2"/>
    <property type="match status" value="1"/>
</dbReference>
<dbReference type="Pfam" id="PF03098">
    <property type="entry name" value="An_peroxidase"/>
    <property type="match status" value="3"/>
</dbReference>
<dbReference type="Gene3D" id="2.150.10.10">
    <property type="entry name" value="Serralysin-like metalloprotease, C-terminal"/>
    <property type="match status" value="4"/>
</dbReference>
<dbReference type="InterPro" id="IPR001343">
    <property type="entry name" value="Hemolysn_Ca-bd"/>
</dbReference>
<dbReference type="InterPro" id="IPR010255">
    <property type="entry name" value="Haem_peroxidase_sf"/>
</dbReference>
<dbReference type="SUPFAM" id="SSF48113">
    <property type="entry name" value="Heme-dependent peroxidases"/>
    <property type="match status" value="1"/>
</dbReference>
<dbReference type="PANTHER" id="PTHR11475">
    <property type="entry name" value="OXIDASE/PEROXIDASE"/>
    <property type="match status" value="1"/>
</dbReference>
<dbReference type="PANTHER" id="PTHR11475:SF4">
    <property type="entry name" value="CHORION PEROXIDASE"/>
    <property type="match status" value="1"/>
</dbReference>
<dbReference type="InterPro" id="IPR037120">
    <property type="entry name" value="Haem_peroxidase_sf_animal"/>
</dbReference>
<dbReference type="Gene3D" id="2.60.40.2700">
    <property type="match status" value="1"/>
</dbReference>
<evidence type="ECO:0000313" key="6">
    <source>
        <dbReference type="EMBL" id="MBM7852394.1"/>
    </source>
</evidence>
<dbReference type="InterPro" id="IPR015919">
    <property type="entry name" value="Cadherin-like_sf"/>
</dbReference>
<keyword evidence="3" id="KW-0325">Glycoprotein</keyword>
<dbReference type="SMART" id="SM00112">
    <property type="entry name" value="CA"/>
    <property type="match status" value="1"/>
</dbReference>
<dbReference type="EMBL" id="JAFBCY010000003">
    <property type="protein sequence ID" value="MBM7852394.1"/>
    <property type="molecule type" value="Genomic_DNA"/>
</dbReference>
<evidence type="ECO:0000256" key="4">
    <source>
        <dbReference type="SAM" id="MobiDB-lite"/>
    </source>
</evidence>
<accession>A0ABS2TBF5</accession>
<dbReference type="Gene3D" id="1.10.640.10">
    <property type="entry name" value="Haem peroxidase domain superfamily, animal type"/>
    <property type="match status" value="1"/>
</dbReference>
<dbReference type="PROSITE" id="PS50268">
    <property type="entry name" value="CADHERIN_2"/>
    <property type="match status" value="1"/>
</dbReference>
<evidence type="ECO:0000256" key="2">
    <source>
        <dbReference type="ARBA" id="ARBA00022525"/>
    </source>
</evidence>
<feature type="region of interest" description="Disordered" evidence="4">
    <location>
        <begin position="1"/>
        <end position="36"/>
    </location>
</feature>
<dbReference type="Proteomes" id="UP000758856">
    <property type="component" value="Unassembled WGS sequence"/>
</dbReference>
<dbReference type="PRINTS" id="PR00313">
    <property type="entry name" value="CABNDNGRPT"/>
</dbReference>
<dbReference type="Pfam" id="PF00028">
    <property type="entry name" value="Cadherin"/>
    <property type="match status" value="1"/>
</dbReference>
<dbReference type="CDD" id="cd11304">
    <property type="entry name" value="Cadherin_repeat"/>
    <property type="match status" value="1"/>
</dbReference>
<comment type="caution">
    <text evidence="6">The sequence shown here is derived from an EMBL/GenBank/DDBJ whole genome shotgun (WGS) entry which is preliminary data.</text>
</comment>
<dbReference type="InterPro" id="IPR002126">
    <property type="entry name" value="Cadherin-like_dom"/>
</dbReference>
<dbReference type="SUPFAM" id="SSF49313">
    <property type="entry name" value="Cadherin-like"/>
    <property type="match status" value="1"/>
</dbReference>
<dbReference type="PROSITE" id="PS50292">
    <property type="entry name" value="PEROXIDASE_3"/>
    <property type="match status" value="1"/>
</dbReference>
<gene>
    <name evidence="6" type="ORF">JOD31_002636</name>
</gene>
<dbReference type="SUPFAM" id="SSF51120">
    <property type="entry name" value="beta-Roll"/>
    <property type="match status" value="5"/>
</dbReference>
<organism evidence="6 7">
    <name type="scientific">Methylopila capsulata</name>
    <dbReference type="NCBI Taxonomy" id="61654"/>
    <lineage>
        <taxon>Bacteria</taxon>
        <taxon>Pseudomonadati</taxon>
        <taxon>Pseudomonadota</taxon>
        <taxon>Alphaproteobacteria</taxon>
        <taxon>Hyphomicrobiales</taxon>
        <taxon>Methylopilaceae</taxon>
        <taxon>Methylopila</taxon>
    </lineage>
</organism>
<dbReference type="Gene3D" id="2.60.40.60">
    <property type="entry name" value="Cadherins"/>
    <property type="match status" value="1"/>
</dbReference>
<dbReference type="InterPro" id="IPR011049">
    <property type="entry name" value="Serralysin-like_metalloprot_C"/>
</dbReference>
<name>A0ABS2TBF5_9HYPH</name>
<feature type="domain" description="Cadherin" evidence="5">
    <location>
        <begin position="1480"/>
        <end position="1572"/>
    </location>
</feature>
<comment type="subcellular location">
    <subcellularLocation>
        <location evidence="1">Secreted</location>
    </subcellularLocation>
</comment>
<protein>
    <submittedName>
        <fullName evidence="6">Ca2+-binding RTX toxin-like protein</fullName>
    </submittedName>
</protein>
<dbReference type="InterPro" id="IPR018511">
    <property type="entry name" value="Hemolysin-typ_Ca-bd_CS"/>
</dbReference>
<reference evidence="6 7" key="1">
    <citation type="submission" date="2021-01" db="EMBL/GenBank/DDBJ databases">
        <title>Genomic Encyclopedia of Type Strains, Phase IV (KMG-IV): sequencing the most valuable type-strain genomes for metagenomic binning, comparative biology and taxonomic classification.</title>
        <authorList>
            <person name="Goeker M."/>
        </authorList>
    </citation>
    <scope>NUCLEOTIDE SEQUENCE [LARGE SCALE GENOMIC DNA]</scope>
    <source>
        <strain evidence="6 7">DSM 6130</strain>
    </source>
</reference>
<dbReference type="PROSITE" id="PS00330">
    <property type="entry name" value="HEMOLYSIN_CALCIUM"/>
    <property type="match status" value="4"/>
</dbReference>
<evidence type="ECO:0000313" key="7">
    <source>
        <dbReference type="Proteomes" id="UP000758856"/>
    </source>
</evidence>
<evidence type="ECO:0000259" key="5">
    <source>
        <dbReference type="PROSITE" id="PS50268"/>
    </source>
</evidence>
<dbReference type="InterPro" id="IPR019791">
    <property type="entry name" value="Haem_peroxidase_animal"/>
</dbReference>